<sequence length="49" mass="5560">MLVQEAGIGGKTVMTPFEWLRFQDVSVTDIDFIETVIIDQSVYKQGLLK</sequence>
<organism evidence="1 2">
    <name type="scientific">Terribacillus aidingensis</name>
    <dbReference type="NCBI Taxonomy" id="586416"/>
    <lineage>
        <taxon>Bacteria</taxon>
        <taxon>Bacillati</taxon>
        <taxon>Bacillota</taxon>
        <taxon>Bacilli</taxon>
        <taxon>Bacillales</taxon>
        <taxon>Bacillaceae</taxon>
        <taxon>Terribacillus</taxon>
    </lineage>
</organism>
<keyword evidence="2" id="KW-1185">Reference proteome</keyword>
<dbReference type="Proteomes" id="UP000219356">
    <property type="component" value="Unassembled WGS sequence"/>
</dbReference>
<accession>A0A285PCV2</accession>
<evidence type="ECO:0000313" key="1">
    <source>
        <dbReference type="EMBL" id="SNZ17966.1"/>
    </source>
</evidence>
<reference evidence="2" key="1">
    <citation type="submission" date="2017-09" db="EMBL/GenBank/DDBJ databases">
        <authorList>
            <person name="Varghese N."/>
            <person name="Submissions S."/>
        </authorList>
    </citation>
    <scope>NUCLEOTIDE SEQUENCE [LARGE SCALE GENOMIC DNA]</scope>
    <source>
        <strain evidence="2">CGMCC 1.8913</strain>
    </source>
</reference>
<proteinExistence type="predicted"/>
<name>A0A285PCV2_9BACI</name>
<evidence type="ECO:0000313" key="2">
    <source>
        <dbReference type="Proteomes" id="UP000219356"/>
    </source>
</evidence>
<dbReference type="AlphaFoldDB" id="A0A285PCV2"/>
<gene>
    <name evidence="1" type="ORF">SAMN05421503_3420</name>
</gene>
<dbReference type="EMBL" id="OBEK01000007">
    <property type="protein sequence ID" value="SNZ17966.1"/>
    <property type="molecule type" value="Genomic_DNA"/>
</dbReference>
<protein>
    <submittedName>
        <fullName evidence="1">Uncharacterized protein</fullName>
    </submittedName>
</protein>